<proteinExistence type="predicted"/>
<evidence type="ECO:0000313" key="2">
    <source>
        <dbReference type="EMBL" id="OAI86209.1"/>
    </source>
</evidence>
<dbReference type="AlphaFoldDB" id="A0A177SD66"/>
<comment type="caution">
    <text evidence="2">The sequence shown here is derived from an EMBL/GenBank/DDBJ whole genome shotgun (WGS) entry which is preliminary data.</text>
</comment>
<dbReference type="EMBL" id="LUCV01000040">
    <property type="protein sequence ID" value="OAI86209.1"/>
    <property type="molecule type" value="Genomic_DNA"/>
</dbReference>
<dbReference type="Proteomes" id="UP000077752">
    <property type="component" value="Unassembled WGS sequence"/>
</dbReference>
<evidence type="ECO:0000313" key="3">
    <source>
        <dbReference type="Proteomes" id="UP000077752"/>
    </source>
</evidence>
<sequence>MTENLSRLSALERLPDLLWPGGDADDQQVYALLDGARDPAILPWLERSGLACDCLYSGELIPRLKAAAPWLVRLPARAPASLALLDLGWGNAWGILLVAPADLSMDRLRRHCKKFLRVRTEDRRVLNFRFYDPRVLSVFLPTCDALQYRALLGPMRRLVVELDEGTSWRVFEQGGESSDAADQ</sequence>
<dbReference type="RefSeq" id="WP_064304071.1">
    <property type="nucleotide sequence ID" value="NZ_LUCV01000040.1"/>
</dbReference>
<gene>
    <name evidence="2" type="ORF">AYO28_00520</name>
</gene>
<reference evidence="2 3" key="1">
    <citation type="submission" date="2016-03" db="EMBL/GenBank/DDBJ databases">
        <title>Draft Genome Assembly of Pseudomonas putida strain CBF10-2.</title>
        <authorList>
            <person name="Iyer R.S."/>
            <person name="Damania A."/>
        </authorList>
    </citation>
    <scope>NUCLEOTIDE SEQUENCE [LARGE SCALE GENOMIC DNA]</scope>
    <source>
        <strain evidence="2 3">CBF10-2</strain>
    </source>
</reference>
<organism evidence="2 3">
    <name type="scientific">Pseudomonas putida</name>
    <name type="common">Arthrobacter siderocapsulatus</name>
    <dbReference type="NCBI Taxonomy" id="303"/>
    <lineage>
        <taxon>Bacteria</taxon>
        <taxon>Pseudomonadati</taxon>
        <taxon>Pseudomonadota</taxon>
        <taxon>Gammaproteobacteria</taxon>
        <taxon>Pseudomonadales</taxon>
        <taxon>Pseudomonadaceae</taxon>
        <taxon>Pseudomonas</taxon>
    </lineage>
</organism>
<evidence type="ECO:0000259" key="1">
    <source>
        <dbReference type="Pfam" id="PF13503"/>
    </source>
</evidence>
<dbReference type="Pfam" id="PF13503">
    <property type="entry name" value="DUF4123"/>
    <property type="match status" value="1"/>
</dbReference>
<feature type="domain" description="DUF4123" evidence="1">
    <location>
        <begin position="29"/>
        <end position="149"/>
    </location>
</feature>
<name>A0A177SD66_PSEPU</name>
<protein>
    <recommendedName>
        <fullName evidence="1">DUF4123 domain-containing protein</fullName>
    </recommendedName>
</protein>
<dbReference type="InterPro" id="IPR025391">
    <property type="entry name" value="DUF4123"/>
</dbReference>
<accession>A0A177SD66</accession>